<dbReference type="PATRIC" id="fig|1367847.3.peg.902"/>
<proteinExistence type="predicted"/>
<protein>
    <recommendedName>
        <fullName evidence="4">DUF1223 domain-containing protein</fullName>
    </recommendedName>
</protein>
<gene>
    <name evidence="2" type="ORF">JCM7686_0939</name>
</gene>
<name>S5Y9P4_PARAH</name>
<dbReference type="EMBL" id="CP006650">
    <property type="protein sequence ID" value="AGT08048.1"/>
    <property type="molecule type" value="Genomic_DNA"/>
</dbReference>
<feature type="region of interest" description="Disordered" evidence="1">
    <location>
        <begin position="107"/>
        <end position="126"/>
    </location>
</feature>
<dbReference type="InterPro" id="IPR010634">
    <property type="entry name" value="DUF1223"/>
</dbReference>
<keyword evidence="3" id="KW-1185">Reference proteome</keyword>
<dbReference type="Pfam" id="PF06764">
    <property type="entry name" value="DUF1223"/>
    <property type="match status" value="1"/>
</dbReference>
<feature type="region of interest" description="Disordered" evidence="1">
    <location>
        <begin position="69"/>
        <end position="98"/>
    </location>
</feature>
<evidence type="ECO:0000313" key="2">
    <source>
        <dbReference type="EMBL" id="AGT08048.1"/>
    </source>
</evidence>
<feature type="compositionally biased region" description="Gly residues" evidence="1">
    <location>
        <begin position="75"/>
        <end position="86"/>
    </location>
</feature>
<organism evidence="2 3">
    <name type="scientific">Paracoccus aminophilus JCM 7686</name>
    <dbReference type="NCBI Taxonomy" id="1367847"/>
    <lineage>
        <taxon>Bacteria</taxon>
        <taxon>Pseudomonadati</taxon>
        <taxon>Pseudomonadota</taxon>
        <taxon>Alphaproteobacteria</taxon>
        <taxon>Rhodobacterales</taxon>
        <taxon>Paracoccaceae</taxon>
        <taxon>Paracoccus</taxon>
    </lineage>
</organism>
<dbReference type="STRING" id="1367847.JCM7686_0939"/>
<dbReference type="AlphaFoldDB" id="S5Y9P4"/>
<evidence type="ECO:0008006" key="4">
    <source>
        <dbReference type="Google" id="ProtNLM"/>
    </source>
</evidence>
<dbReference type="eggNOG" id="COG5429">
    <property type="taxonomic scope" value="Bacteria"/>
</dbReference>
<dbReference type="HOGENOM" id="CLU_052337_0_0_5"/>
<dbReference type="PANTHER" id="PTHR36057">
    <property type="match status" value="1"/>
</dbReference>
<evidence type="ECO:0000313" key="3">
    <source>
        <dbReference type="Proteomes" id="UP000015480"/>
    </source>
</evidence>
<evidence type="ECO:0000256" key="1">
    <source>
        <dbReference type="SAM" id="MobiDB-lite"/>
    </source>
</evidence>
<dbReference type="PANTHER" id="PTHR36057:SF1">
    <property type="entry name" value="LIPOPROTEIN LIPID ATTACHMENT SITE-LIKE PROTEIN, PUTATIVE (DUF1223)-RELATED"/>
    <property type="match status" value="1"/>
</dbReference>
<sequence length="430" mass="44955">MVLCGGLLEKLLMTACLPAGSDDVLSRQPICRIPPHRAAVRLRRAGRMSLQVLAMGMFLVAAQPGLAQDSESDGGVSGMTTGGGDGFSSSTGFGGSITHSPGSDVSAFGSAATGDPSSATAGYGGMSGDLSADDSTSFLDAPDGEAGLIRAPRALGGSADAAFKSSTMDGANYGFLPEAGQPQPNQLLEANRAAPLAANALPIGPMIHSPVVVELFTSQGCSSCPAADDMLADLANRSDVLALSWHVDYWDYLGWSDDFARPEFTVRQKNYARAAGERSIYTPQILVGGTDTLLSLRPADLMSLIETEMARPIALSVVSQDTPDGFKIELTPRGPSKHGIAILLIRYAPARQVEVKSGENRGLTLTYRNIVLGVDRIATWDGRQPLRLKVSSMAQPGSAYPPDTRHALIAQQIGRKDAASGAILAAIKLD</sequence>
<reference evidence="2 3" key="1">
    <citation type="journal article" date="2014" name="BMC Genomics">
        <title>Architecture and functions of a multipartite genome of the methylotrophic bacterium Paracoccus aminophilus JCM 7686, containing primary and secondary chromids.</title>
        <authorList>
            <person name="Dziewit L."/>
            <person name="Czarnecki J."/>
            <person name="Wibberg D."/>
            <person name="Radlinska M."/>
            <person name="Mrozek P."/>
            <person name="Szymczak M."/>
            <person name="Schluter A."/>
            <person name="Puhler A."/>
            <person name="Bartosik D."/>
        </authorList>
    </citation>
    <scope>NUCLEOTIDE SEQUENCE [LARGE SCALE GENOMIC DNA]</scope>
    <source>
        <strain evidence="2">JCM 7686</strain>
    </source>
</reference>
<dbReference type="SUPFAM" id="SSF52833">
    <property type="entry name" value="Thioredoxin-like"/>
    <property type="match status" value="1"/>
</dbReference>
<dbReference type="InterPro" id="IPR036249">
    <property type="entry name" value="Thioredoxin-like_sf"/>
</dbReference>
<accession>S5Y9P4</accession>
<dbReference type="KEGG" id="pami:JCM7686_0939"/>
<dbReference type="Proteomes" id="UP000015480">
    <property type="component" value="Chromosome"/>
</dbReference>